<comment type="caution">
    <text evidence="3">The sequence shown here is derived from an EMBL/GenBank/DDBJ whole genome shotgun (WGS) entry which is preliminary data.</text>
</comment>
<evidence type="ECO:0000256" key="1">
    <source>
        <dbReference type="SAM" id="MobiDB-lite"/>
    </source>
</evidence>
<accession>A0A813MQH6</accession>
<feature type="domain" description="Chitin-binding type-2" evidence="2">
    <location>
        <begin position="96"/>
        <end position="149"/>
    </location>
</feature>
<feature type="region of interest" description="Disordered" evidence="1">
    <location>
        <begin position="242"/>
        <end position="262"/>
    </location>
</feature>
<evidence type="ECO:0000313" key="3">
    <source>
        <dbReference type="EMBL" id="CAF0726402.1"/>
    </source>
</evidence>
<protein>
    <recommendedName>
        <fullName evidence="2">Chitin-binding type-2 domain-containing protein</fullName>
    </recommendedName>
</protein>
<reference evidence="3" key="1">
    <citation type="submission" date="2021-02" db="EMBL/GenBank/DDBJ databases">
        <authorList>
            <person name="Nowell W R."/>
        </authorList>
    </citation>
    <scope>NUCLEOTIDE SEQUENCE</scope>
    <source>
        <strain evidence="3">Ploen Becks lab</strain>
    </source>
</reference>
<dbReference type="AlphaFoldDB" id="A0A813MQH6"/>
<dbReference type="OrthoDB" id="6020543at2759"/>
<keyword evidence="4" id="KW-1185">Reference proteome</keyword>
<name>A0A813MQH6_9BILA</name>
<dbReference type="PROSITE" id="PS50940">
    <property type="entry name" value="CHIT_BIND_II"/>
    <property type="match status" value="1"/>
</dbReference>
<dbReference type="GO" id="GO:0005576">
    <property type="term" value="C:extracellular region"/>
    <property type="evidence" value="ECO:0007669"/>
    <property type="project" value="InterPro"/>
</dbReference>
<dbReference type="SUPFAM" id="SSF57625">
    <property type="entry name" value="Invertebrate chitin-binding proteins"/>
    <property type="match status" value="1"/>
</dbReference>
<gene>
    <name evidence="3" type="ORF">OXX778_LOCUS2542</name>
</gene>
<dbReference type="Gene3D" id="2.170.140.10">
    <property type="entry name" value="Chitin binding domain"/>
    <property type="match status" value="1"/>
</dbReference>
<dbReference type="GO" id="GO:0008061">
    <property type="term" value="F:chitin binding"/>
    <property type="evidence" value="ECO:0007669"/>
    <property type="project" value="InterPro"/>
</dbReference>
<sequence>MNSFYFFTGLIHFYQVFSIKWLGQYAQNCDLIWDDIKIYDVSNFEKCWVDCLINPACTHYTFSLSKKTCYQKRKIGITHNMAKTDSNGICGIVDRTMQCLELIEYSPEPRSCGLYYRCVNGFYNLVGCFDNLLFDPFTRQCNNYSACYHGCRNSADKVGIVLETNKYYDCQTNSIKNCTGGESFDLKEKKCLKSVQKHMFEYKKTDKFANVLLDTRKNSLDEQFAQPAIPVGNNFLRVGRETGRESQSGMSRCGGRGGNSRARGRFDQVLIQEHSQQTNKLK</sequence>
<dbReference type="EMBL" id="CAJNOC010000201">
    <property type="protein sequence ID" value="CAF0726402.1"/>
    <property type="molecule type" value="Genomic_DNA"/>
</dbReference>
<dbReference type="Gene3D" id="3.50.4.10">
    <property type="entry name" value="Hepatocyte Growth Factor"/>
    <property type="match status" value="1"/>
</dbReference>
<organism evidence="3 4">
    <name type="scientific">Brachionus calyciflorus</name>
    <dbReference type="NCBI Taxonomy" id="104777"/>
    <lineage>
        <taxon>Eukaryota</taxon>
        <taxon>Metazoa</taxon>
        <taxon>Spiralia</taxon>
        <taxon>Gnathifera</taxon>
        <taxon>Rotifera</taxon>
        <taxon>Eurotatoria</taxon>
        <taxon>Monogononta</taxon>
        <taxon>Pseudotrocha</taxon>
        <taxon>Ploima</taxon>
        <taxon>Brachionidae</taxon>
        <taxon>Brachionus</taxon>
    </lineage>
</organism>
<evidence type="ECO:0000313" key="4">
    <source>
        <dbReference type="Proteomes" id="UP000663879"/>
    </source>
</evidence>
<evidence type="ECO:0000259" key="2">
    <source>
        <dbReference type="PROSITE" id="PS50940"/>
    </source>
</evidence>
<dbReference type="InterPro" id="IPR002557">
    <property type="entry name" value="Chitin-bd_dom"/>
</dbReference>
<dbReference type="InterPro" id="IPR003609">
    <property type="entry name" value="Pan_app"/>
</dbReference>
<dbReference type="InterPro" id="IPR036508">
    <property type="entry name" value="Chitin-bd_dom_sf"/>
</dbReference>
<proteinExistence type="predicted"/>
<dbReference type="Pfam" id="PF00024">
    <property type="entry name" value="PAN_1"/>
    <property type="match status" value="1"/>
</dbReference>
<dbReference type="Proteomes" id="UP000663879">
    <property type="component" value="Unassembled WGS sequence"/>
</dbReference>